<proteinExistence type="predicted"/>
<feature type="region of interest" description="Disordered" evidence="1">
    <location>
        <begin position="113"/>
        <end position="153"/>
    </location>
</feature>
<accession>A0A9K3D053</accession>
<evidence type="ECO:0000313" key="2">
    <source>
        <dbReference type="EMBL" id="GIQ85641.1"/>
    </source>
</evidence>
<evidence type="ECO:0000313" key="3">
    <source>
        <dbReference type="Proteomes" id="UP000265618"/>
    </source>
</evidence>
<protein>
    <submittedName>
        <fullName evidence="2">Uncharacterized protein</fullName>
    </submittedName>
</protein>
<dbReference type="AlphaFoldDB" id="A0A9K3D053"/>
<dbReference type="EMBL" id="BDIP01002051">
    <property type="protein sequence ID" value="GIQ85641.1"/>
    <property type="molecule type" value="Genomic_DNA"/>
</dbReference>
<comment type="caution">
    <text evidence="2">The sequence shown here is derived from an EMBL/GenBank/DDBJ whole genome shotgun (WGS) entry which is preliminary data.</text>
</comment>
<evidence type="ECO:0000256" key="1">
    <source>
        <dbReference type="SAM" id="MobiDB-lite"/>
    </source>
</evidence>
<reference evidence="2 3" key="1">
    <citation type="journal article" date="2018" name="PLoS ONE">
        <title>The draft genome of Kipferlia bialata reveals reductive genome evolution in fornicate parasites.</title>
        <authorList>
            <person name="Tanifuji G."/>
            <person name="Takabayashi S."/>
            <person name="Kume K."/>
            <person name="Takagi M."/>
            <person name="Nakayama T."/>
            <person name="Kamikawa R."/>
            <person name="Inagaki Y."/>
            <person name="Hashimoto T."/>
        </authorList>
    </citation>
    <scope>NUCLEOTIDE SEQUENCE [LARGE SCALE GENOMIC DNA]</scope>
    <source>
        <strain evidence="2">NY0173</strain>
    </source>
</reference>
<keyword evidence="3" id="KW-1185">Reference proteome</keyword>
<gene>
    <name evidence="2" type="ORF">KIPB_007343</name>
</gene>
<organism evidence="2 3">
    <name type="scientific">Kipferlia bialata</name>
    <dbReference type="NCBI Taxonomy" id="797122"/>
    <lineage>
        <taxon>Eukaryota</taxon>
        <taxon>Metamonada</taxon>
        <taxon>Carpediemonas-like organisms</taxon>
        <taxon>Kipferlia</taxon>
    </lineage>
</organism>
<dbReference type="Proteomes" id="UP000265618">
    <property type="component" value="Unassembled WGS sequence"/>
</dbReference>
<sequence length="153" mass="17100">MSDIADCSIELDSSEEDTEETLTLVEDIEGNVTGDINAMTETVGKATGDINAMTETVGKATDTINAMTETVGELIRSIKNMNLKMERSQRDMNMRAYQGEDELHRICTQLDTFNLGQGPKHRHRHKTPEQPKEQPSGSGNPHGHTRHYAWDGW</sequence>
<name>A0A9K3D053_9EUKA</name>